<name>A0A645GRI2_9ZZZZ</name>
<gene>
    <name evidence="1" type="ORF">SDC9_176798</name>
</gene>
<dbReference type="EMBL" id="VSSQ01079986">
    <property type="protein sequence ID" value="MPN29345.1"/>
    <property type="molecule type" value="Genomic_DNA"/>
</dbReference>
<organism evidence="1">
    <name type="scientific">bioreactor metagenome</name>
    <dbReference type="NCBI Taxonomy" id="1076179"/>
    <lineage>
        <taxon>unclassified sequences</taxon>
        <taxon>metagenomes</taxon>
        <taxon>ecological metagenomes</taxon>
    </lineage>
</organism>
<evidence type="ECO:0000313" key="1">
    <source>
        <dbReference type="EMBL" id="MPN29345.1"/>
    </source>
</evidence>
<dbReference type="AlphaFoldDB" id="A0A645GRI2"/>
<proteinExistence type="predicted"/>
<sequence>MYDLNTRTLKFVEAKHYSNPEIWSNSTPKVIGQIKKYETQIKTNKTEIIAAYKNYMEAINSVFDLELPLPEKVEEKVTLLIFGFDNDQKNGRLQKLILSNPVFKGFQVYCKQDKINPSSLWNSKIL</sequence>
<protein>
    <submittedName>
        <fullName evidence="1">Uncharacterized protein</fullName>
    </submittedName>
</protein>
<comment type="caution">
    <text evidence="1">The sequence shown here is derived from an EMBL/GenBank/DDBJ whole genome shotgun (WGS) entry which is preliminary data.</text>
</comment>
<reference evidence="1" key="1">
    <citation type="submission" date="2019-08" db="EMBL/GenBank/DDBJ databases">
        <authorList>
            <person name="Kucharzyk K."/>
            <person name="Murdoch R.W."/>
            <person name="Higgins S."/>
            <person name="Loffler F."/>
        </authorList>
    </citation>
    <scope>NUCLEOTIDE SEQUENCE</scope>
</reference>
<accession>A0A645GRI2</accession>